<dbReference type="HOGENOM" id="CLU_2134378_0_0_1"/>
<gene>
    <name evidence="2" type="ORF">PDE_07355</name>
</gene>
<feature type="region of interest" description="Disordered" evidence="1">
    <location>
        <begin position="1"/>
        <end position="40"/>
    </location>
</feature>
<dbReference type="EMBL" id="KB644414">
    <property type="protein sequence ID" value="EPS32395.1"/>
    <property type="molecule type" value="Genomic_DNA"/>
</dbReference>
<keyword evidence="3" id="KW-1185">Reference proteome</keyword>
<organism evidence="2 3">
    <name type="scientific">Penicillium oxalicum (strain 114-2 / CGMCC 5302)</name>
    <name type="common">Penicillium decumbens</name>
    <dbReference type="NCBI Taxonomy" id="933388"/>
    <lineage>
        <taxon>Eukaryota</taxon>
        <taxon>Fungi</taxon>
        <taxon>Dikarya</taxon>
        <taxon>Ascomycota</taxon>
        <taxon>Pezizomycotina</taxon>
        <taxon>Eurotiomycetes</taxon>
        <taxon>Eurotiomycetidae</taxon>
        <taxon>Eurotiales</taxon>
        <taxon>Aspergillaceae</taxon>
        <taxon>Penicillium</taxon>
    </lineage>
</organism>
<accession>S7ZP01</accession>
<dbReference type="AlphaFoldDB" id="S7ZP01"/>
<sequence>MGHVDPERHLTGQAADCTSNNDSQDQSRDSRQWGRKVSPSHWEQVDQYAIWWGIRRKIPSYQRPAAGALLKLKGGRFLQDRRRVSRDDTHCKNITDCIQFYHERSSLMWTGQD</sequence>
<protein>
    <submittedName>
        <fullName evidence="2">Uncharacterized protein</fullName>
    </submittedName>
</protein>
<evidence type="ECO:0000313" key="2">
    <source>
        <dbReference type="EMBL" id="EPS32395.1"/>
    </source>
</evidence>
<reference evidence="2 3" key="1">
    <citation type="journal article" date="2013" name="PLoS ONE">
        <title>Genomic and secretomic analyses reveal unique features of the lignocellulolytic enzyme system of Penicillium decumbens.</title>
        <authorList>
            <person name="Liu G."/>
            <person name="Zhang L."/>
            <person name="Wei X."/>
            <person name="Zou G."/>
            <person name="Qin Y."/>
            <person name="Ma L."/>
            <person name="Li J."/>
            <person name="Zheng H."/>
            <person name="Wang S."/>
            <person name="Wang C."/>
            <person name="Xun L."/>
            <person name="Zhao G.-P."/>
            <person name="Zhou Z."/>
            <person name="Qu Y."/>
        </authorList>
    </citation>
    <scope>NUCLEOTIDE SEQUENCE [LARGE SCALE GENOMIC DNA]</scope>
    <source>
        <strain evidence="3">114-2 / CGMCC 5302</strain>
    </source>
</reference>
<feature type="compositionally biased region" description="Basic and acidic residues" evidence="1">
    <location>
        <begin position="1"/>
        <end position="10"/>
    </location>
</feature>
<proteinExistence type="predicted"/>
<name>S7ZP01_PENO1</name>
<evidence type="ECO:0000313" key="3">
    <source>
        <dbReference type="Proteomes" id="UP000019376"/>
    </source>
</evidence>
<evidence type="ECO:0000256" key="1">
    <source>
        <dbReference type="SAM" id="MobiDB-lite"/>
    </source>
</evidence>
<dbReference type="Proteomes" id="UP000019376">
    <property type="component" value="Unassembled WGS sequence"/>
</dbReference>